<dbReference type="KEGG" id="bfu:BCIN_08g06070"/>
<keyword evidence="5" id="KW-1185">Reference proteome</keyword>
<proteinExistence type="predicted"/>
<evidence type="ECO:0000256" key="2">
    <source>
        <dbReference type="SAM" id="MobiDB-lite"/>
    </source>
</evidence>
<evidence type="ECO:0000313" key="4">
    <source>
        <dbReference type="EMBL" id="ATZ52993.1"/>
    </source>
</evidence>
<keyword evidence="3" id="KW-0812">Transmembrane</keyword>
<feature type="region of interest" description="Disordered" evidence="2">
    <location>
        <begin position="175"/>
        <end position="204"/>
    </location>
</feature>
<dbReference type="RefSeq" id="XP_001550180.1">
    <property type="nucleotide sequence ID" value="XM_001550130.2"/>
</dbReference>
<protein>
    <submittedName>
        <fullName evidence="4">Uncharacterized protein</fullName>
    </submittedName>
</protein>
<dbReference type="OMA" id="VGKMDYG"/>
<evidence type="ECO:0000256" key="3">
    <source>
        <dbReference type="SAM" id="Phobius"/>
    </source>
</evidence>
<name>A0A384JR33_BOTFB</name>
<sequence>MTSYLHPETIHEVSFISSRNPIHISIDIRHRQPHKTTANSMPVTTMLTRFLRSPFSALIHALIQLSAIFFYLALLMITYLLYSIRFLSSITHLTQLLSYLYNQFPSILKHKAGIIYEERRQLRRKYAEARTERLRERNEVGERERAQMREAVRRVAWKRGVGKMDYGIDLAEDEKNYSSSSKSKPEDKFSKTSKGIKSGEGNPEIEGWIEDDVIIQSPIELQESLEKLENQADYGKKAGYWDEEEQMKAREAAKILLRNGEIEEFPKFEDMDTRQ</sequence>
<reference evidence="4 5" key="1">
    <citation type="journal article" date="2011" name="PLoS Genet.">
        <title>Genomic analysis of the necrotrophic fungal pathogens Sclerotinia sclerotiorum and Botrytis cinerea.</title>
        <authorList>
            <person name="Amselem J."/>
            <person name="Cuomo C.A."/>
            <person name="van Kan J.A."/>
            <person name="Viaud M."/>
            <person name="Benito E.P."/>
            <person name="Couloux A."/>
            <person name="Coutinho P.M."/>
            <person name="de Vries R.P."/>
            <person name="Dyer P.S."/>
            <person name="Fillinger S."/>
            <person name="Fournier E."/>
            <person name="Gout L."/>
            <person name="Hahn M."/>
            <person name="Kohn L."/>
            <person name="Lapalu N."/>
            <person name="Plummer K.M."/>
            <person name="Pradier J.M."/>
            <person name="Quevillon E."/>
            <person name="Sharon A."/>
            <person name="Simon A."/>
            <person name="ten Have A."/>
            <person name="Tudzynski B."/>
            <person name="Tudzynski P."/>
            <person name="Wincker P."/>
            <person name="Andrew M."/>
            <person name="Anthouard V."/>
            <person name="Beever R.E."/>
            <person name="Beffa R."/>
            <person name="Benoit I."/>
            <person name="Bouzid O."/>
            <person name="Brault B."/>
            <person name="Chen Z."/>
            <person name="Choquer M."/>
            <person name="Collemare J."/>
            <person name="Cotton P."/>
            <person name="Danchin E.G."/>
            <person name="Da Silva C."/>
            <person name="Gautier A."/>
            <person name="Giraud C."/>
            <person name="Giraud T."/>
            <person name="Gonzalez C."/>
            <person name="Grossetete S."/>
            <person name="Guldener U."/>
            <person name="Henrissat B."/>
            <person name="Howlett B.J."/>
            <person name="Kodira C."/>
            <person name="Kretschmer M."/>
            <person name="Lappartient A."/>
            <person name="Leroch M."/>
            <person name="Levis C."/>
            <person name="Mauceli E."/>
            <person name="Neuveglise C."/>
            <person name="Oeser B."/>
            <person name="Pearson M."/>
            <person name="Poulain J."/>
            <person name="Poussereau N."/>
            <person name="Quesneville H."/>
            <person name="Rascle C."/>
            <person name="Schumacher J."/>
            <person name="Segurens B."/>
            <person name="Sexton A."/>
            <person name="Silva E."/>
            <person name="Sirven C."/>
            <person name="Soanes D.M."/>
            <person name="Talbot N.J."/>
            <person name="Templeton M."/>
            <person name="Yandava C."/>
            <person name="Yarden O."/>
            <person name="Zeng Q."/>
            <person name="Rollins J.A."/>
            <person name="Lebrun M.H."/>
            <person name="Dickman M."/>
        </authorList>
    </citation>
    <scope>NUCLEOTIDE SEQUENCE [LARGE SCALE GENOMIC DNA]</scope>
    <source>
        <strain evidence="4 5">B05.10</strain>
    </source>
</reference>
<accession>A0A384JR33</accession>
<dbReference type="OrthoDB" id="3549525at2759"/>
<gene>
    <name evidence="4" type="ORF">BCIN_08g06070</name>
</gene>
<dbReference type="AlphaFoldDB" id="A0A384JR33"/>
<keyword evidence="1" id="KW-0175">Coiled coil</keyword>
<evidence type="ECO:0000256" key="1">
    <source>
        <dbReference type="SAM" id="Coils"/>
    </source>
</evidence>
<reference evidence="4 5" key="3">
    <citation type="journal article" date="2017" name="Mol. Plant Pathol.">
        <title>A gapless genome sequence of the fungus Botrytis cinerea.</title>
        <authorList>
            <person name="Van Kan J.A."/>
            <person name="Stassen J.H."/>
            <person name="Mosbach A."/>
            <person name="Van Der Lee T.A."/>
            <person name="Faino L."/>
            <person name="Farmer A.D."/>
            <person name="Papasotiriou D.G."/>
            <person name="Zhou S."/>
            <person name="Seidl M.F."/>
            <person name="Cottam E."/>
            <person name="Edel D."/>
            <person name="Hahn M."/>
            <person name="Schwartz D.C."/>
            <person name="Dietrich R.A."/>
            <person name="Widdison S."/>
            <person name="Scalliet G."/>
        </authorList>
    </citation>
    <scope>NUCLEOTIDE SEQUENCE [LARGE SCALE GENOMIC DNA]</scope>
    <source>
        <strain evidence="4 5">B05.10</strain>
    </source>
</reference>
<reference evidence="4 5" key="2">
    <citation type="journal article" date="2012" name="Eukaryot. Cell">
        <title>Genome update of Botrytis cinerea strains B05.10 and T4.</title>
        <authorList>
            <person name="Staats M."/>
            <person name="van Kan J.A."/>
        </authorList>
    </citation>
    <scope>NUCLEOTIDE SEQUENCE [LARGE SCALE GENOMIC DNA]</scope>
    <source>
        <strain evidence="4 5">B05.10</strain>
    </source>
</reference>
<dbReference type="GeneID" id="5430675"/>
<keyword evidence="3" id="KW-1133">Transmembrane helix</keyword>
<dbReference type="VEuPathDB" id="FungiDB:Bcin08g06070"/>
<organism evidence="4 5">
    <name type="scientific">Botryotinia fuckeliana (strain B05.10)</name>
    <name type="common">Noble rot fungus</name>
    <name type="synonym">Botrytis cinerea</name>
    <dbReference type="NCBI Taxonomy" id="332648"/>
    <lineage>
        <taxon>Eukaryota</taxon>
        <taxon>Fungi</taxon>
        <taxon>Dikarya</taxon>
        <taxon>Ascomycota</taxon>
        <taxon>Pezizomycotina</taxon>
        <taxon>Leotiomycetes</taxon>
        <taxon>Helotiales</taxon>
        <taxon>Sclerotiniaceae</taxon>
        <taxon>Botrytis</taxon>
    </lineage>
</organism>
<keyword evidence="3" id="KW-0472">Membrane</keyword>
<dbReference type="EMBL" id="CP009812">
    <property type="protein sequence ID" value="ATZ52993.1"/>
    <property type="molecule type" value="Genomic_DNA"/>
</dbReference>
<feature type="coiled-coil region" evidence="1">
    <location>
        <begin position="119"/>
        <end position="151"/>
    </location>
</feature>
<feature type="transmembrane region" description="Helical" evidence="3">
    <location>
        <begin position="57"/>
        <end position="82"/>
    </location>
</feature>
<dbReference type="Proteomes" id="UP000001798">
    <property type="component" value="Chromosome 8"/>
</dbReference>
<evidence type="ECO:0000313" key="5">
    <source>
        <dbReference type="Proteomes" id="UP000001798"/>
    </source>
</evidence>